<accession>W0A7V3</accession>
<gene>
    <name evidence="1" type="ORF">NX02_03970</name>
</gene>
<organism evidence="1 2">
    <name type="scientific">Sphingomonas sanxanigenens DSM 19645 = NX02</name>
    <dbReference type="NCBI Taxonomy" id="1123269"/>
    <lineage>
        <taxon>Bacteria</taxon>
        <taxon>Pseudomonadati</taxon>
        <taxon>Pseudomonadota</taxon>
        <taxon>Alphaproteobacteria</taxon>
        <taxon>Sphingomonadales</taxon>
        <taxon>Sphingomonadaceae</taxon>
        <taxon>Sphingomonas</taxon>
    </lineage>
</organism>
<dbReference type="EMBL" id="CP006644">
    <property type="protein sequence ID" value="AHE52547.1"/>
    <property type="molecule type" value="Genomic_DNA"/>
</dbReference>
<dbReference type="STRING" id="1123269.NX02_03970"/>
<dbReference type="PATRIC" id="fig|1123269.5.peg.779"/>
<reference evidence="1 2" key="1">
    <citation type="submission" date="2013-07" db="EMBL/GenBank/DDBJ databases">
        <title>Completed genome of Sphingomonas sanxanigenens NX02.</title>
        <authorList>
            <person name="Ma T."/>
            <person name="Huang H."/>
            <person name="Wu M."/>
            <person name="Li X."/>
            <person name="Li G."/>
        </authorList>
    </citation>
    <scope>NUCLEOTIDE SEQUENCE [LARGE SCALE GENOMIC DNA]</scope>
    <source>
        <strain evidence="1 2">NX02</strain>
    </source>
</reference>
<evidence type="ECO:0000313" key="1">
    <source>
        <dbReference type="EMBL" id="AHE52547.1"/>
    </source>
</evidence>
<evidence type="ECO:0000313" key="2">
    <source>
        <dbReference type="Proteomes" id="UP000018851"/>
    </source>
</evidence>
<dbReference type="RefSeq" id="WP_025290851.1">
    <property type="nucleotide sequence ID" value="NZ_CP006644.1"/>
</dbReference>
<name>W0A7V3_9SPHN</name>
<dbReference type="OrthoDB" id="7595183at2"/>
<proteinExistence type="predicted"/>
<dbReference type="eggNOG" id="ENOG502ZIS6">
    <property type="taxonomic scope" value="Bacteria"/>
</dbReference>
<dbReference type="AlphaFoldDB" id="W0A7V3"/>
<protein>
    <submittedName>
        <fullName evidence="1">Uncharacterized protein</fullName>
    </submittedName>
</protein>
<sequence>MDLAVTDAIRAVLAESFDEGYIAMLQALGHQQAVAATCSNFTIDPQAFSNEFDLIYDDAAGKPRSFKAGQRRELEHKATLALGMAFGAQIAISANDHPAFCQAAEQERTGGKVGHLVWAK</sequence>
<dbReference type="Proteomes" id="UP000018851">
    <property type="component" value="Chromosome"/>
</dbReference>
<dbReference type="KEGG" id="ssan:NX02_03970"/>
<dbReference type="HOGENOM" id="CLU_144197_0_0_5"/>
<keyword evidence="2" id="KW-1185">Reference proteome</keyword>